<name>A0A5C0B3E8_9BURK</name>
<evidence type="ECO:0000256" key="10">
    <source>
        <dbReference type="HAMAP-Rule" id="MF_01102"/>
    </source>
</evidence>
<dbReference type="InterPro" id="IPR023032">
    <property type="entry name" value="tRNA_MAMT_biosynth_bifunc_MnmC"/>
</dbReference>
<evidence type="ECO:0000313" key="14">
    <source>
        <dbReference type="Proteomes" id="UP000325161"/>
    </source>
</evidence>
<dbReference type="SUPFAM" id="SSF54373">
    <property type="entry name" value="FAD-linked reductases, C-terminal domain"/>
    <property type="match status" value="1"/>
</dbReference>
<evidence type="ECO:0000256" key="7">
    <source>
        <dbReference type="ARBA" id="ARBA00022827"/>
    </source>
</evidence>
<organism evidence="13 14">
    <name type="scientific">Pigmentiphaga aceris</name>
    <dbReference type="NCBI Taxonomy" id="1940612"/>
    <lineage>
        <taxon>Bacteria</taxon>
        <taxon>Pseudomonadati</taxon>
        <taxon>Pseudomonadota</taxon>
        <taxon>Betaproteobacteria</taxon>
        <taxon>Burkholderiales</taxon>
        <taxon>Alcaligenaceae</taxon>
        <taxon>Pigmentiphaga</taxon>
    </lineage>
</organism>
<feature type="region of interest" description="tRNA (mnm(5)s(2)U34)-methyltransferase" evidence="10">
    <location>
        <begin position="1"/>
        <end position="234"/>
    </location>
</feature>
<evidence type="ECO:0000256" key="3">
    <source>
        <dbReference type="ARBA" id="ARBA00022630"/>
    </source>
</evidence>
<dbReference type="SUPFAM" id="SSF51905">
    <property type="entry name" value="FAD/NAD(P)-binding domain"/>
    <property type="match status" value="1"/>
</dbReference>
<dbReference type="InterPro" id="IPR029063">
    <property type="entry name" value="SAM-dependent_MTases_sf"/>
</dbReference>
<keyword evidence="9 10" id="KW-0511">Multifunctional enzyme</keyword>
<evidence type="ECO:0000256" key="9">
    <source>
        <dbReference type="ARBA" id="ARBA00023268"/>
    </source>
</evidence>
<evidence type="ECO:0000259" key="11">
    <source>
        <dbReference type="Pfam" id="PF01266"/>
    </source>
</evidence>
<dbReference type="NCBIfam" id="TIGR03197">
    <property type="entry name" value="MnmC_Cterm"/>
    <property type="match status" value="1"/>
</dbReference>
<dbReference type="RefSeq" id="WP_148817915.1">
    <property type="nucleotide sequence ID" value="NZ_CP043046.1"/>
</dbReference>
<dbReference type="EC" id="1.5.-.-" evidence="10"/>
<dbReference type="Pfam" id="PF01266">
    <property type="entry name" value="DAO"/>
    <property type="match status" value="1"/>
</dbReference>
<evidence type="ECO:0000256" key="6">
    <source>
        <dbReference type="ARBA" id="ARBA00022694"/>
    </source>
</evidence>
<keyword evidence="8 10" id="KW-0560">Oxidoreductase</keyword>
<evidence type="ECO:0000256" key="5">
    <source>
        <dbReference type="ARBA" id="ARBA00022691"/>
    </source>
</evidence>
<dbReference type="PANTHER" id="PTHR13847:SF289">
    <property type="entry name" value="GLYCINE OXIDASE"/>
    <property type="match status" value="1"/>
</dbReference>
<keyword evidence="14" id="KW-1185">Reference proteome</keyword>
<dbReference type="HAMAP" id="MF_01102">
    <property type="entry name" value="MnmC"/>
    <property type="match status" value="1"/>
</dbReference>
<dbReference type="InterPro" id="IPR017610">
    <property type="entry name" value="tRNA_S-uridine_synth_MnmC_C"/>
</dbReference>
<protein>
    <recommendedName>
        <fullName evidence="10">tRNA 5-methylaminomethyl-2-thiouridine biosynthesis bifunctional protein MnmC</fullName>
        <shortName evidence="10">tRNA mnm(5)s(2)U biosynthesis bifunctional protein</shortName>
    </recommendedName>
    <domain>
        <recommendedName>
            <fullName evidence="10">tRNA (mnm(5)s(2)U34)-methyltransferase</fullName>
            <ecNumber evidence="10">2.1.1.61</ecNumber>
        </recommendedName>
    </domain>
    <domain>
        <recommendedName>
            <fullName evidence="10">FAD-dependent cmnm(5)s(2)U34 oxidoreductase</fullName>
            <ecNumber evidence="10">1.5.-.-</ecNumber>
        </recommendedName>
    </domain>
</protein>
<dbReference type="AlphaFoldDB" id="A0A5C0B3E8"/>
<comment type="similarity">
    <text evidence="10">In the N-terminal section; belongs to the methyltransferase superfamily. tRNA (mnm(5)s(2)U34)-methyltransferase family.</text>
</comment>
<dbReference type="NCBIfam" id="NF033855">
    <property type="entry name" value="tRNA_MNMC2"/>
    <property type="match status" value="1"/>
</dbReference>
<dbReference type="GO" id="GO:0002097">
    <property type="term" value="P:tRNA wobble base modification"/>
    <property type="evidence" value="ECO:0007669"/>
    <property type="project" value="UniProtKB-UniRule"/>
</dbReference>
<dbReference type="Gene3D" id="3.50.50.60">
    <property type="entry name" value="FAD/NAD(P)-binding domain"/>
    <property type="match status" value="1"/>
</dbReference>
<dbReference type="GO" id="GO:0050660">
    <property type="term" value="F:flavin adenine dinucleotide binding"/>
    <property type="evidence" value="ECO:0007669"/>
    <property type="project" value="UniProtKB-UniRule"/>
</dbReference>
<dbReference type="GO" id="GO:0004808">
    <property type="term" value="F:tRNA (5-methylaminomethyl-2-thiouridylate)(34)-methyltransferase activity"/>
    <property type="evidence" value="ECO:0007669"/>
    <property type="project" value="UniProtKB-EC"/>
</dbReference>
<dbReference type="Gene3D" id="3.30.9.10">
    <property type="entry name" value="D-Amino Acid Oxidase, subunit A, domain 2"/>
    <property type="match status" value="1"/>
</dbReference>
<comment type="catalytic activity">
    <reaction evidence="10">
        <text>5-aminomethyl-2-thiouridine(34) in tRNA + S-adenosyl-L-methionine = 5-methylaminomethyl-2-thiouridine(34) in tRNA + S-adenosyl-L-homocysteine + H(+)</text>
        <dbReference type="Rhea" id="RHEA:19569"/>
        <dbReference type="Rhea" id="RHEA-COMP:10195"/>
        <dbReference type="Rhea" id="RHEA-COMP:10197"/>
        <dbReference type="ChEBI" id="CHEBI:15378"/>
        <dbReference type="ChEBI" id="CHEBI:57856"/>
        <dbReference type="ChEBI" id="CHEBI:59789"/>
        <dbReference type="ChEBI" id="CHEBI:74454"/>
        <dbReference type="ChEBI" id="CHEBI:74455"/>
        <dbReference type="EC" id="2.1.1.61"/>
    </reaction>
</comment>
<dbReference type="EC" id="2.1.1.61" evidence="10"/>
<evidence type="ECO:0000256" key="2">
    <source>
        <dbReference type="ARBA" id="ARBA00022603"/>
    </source>
</evidence>
<comment type="function">
    <text evidence="10">Catalyzes the last two steps in the biosynthesis of 5-methylaminomethyl-2-thiouridine (mnm(5)s(2)U) at the wobble position (U34) in tRNA. Catalyzes the FAD-dependent demodification of cmnm(5)s(2)U34 to nm(5)s(2)U34, followed by the transfer of a methyl group from S-adenosyl-L-methionine to nm(5)s(2)U34, to form mnm(5)s(2)U34.</text>
</comment>
<dbReference type="InterPro" id="IPR006076">
    <property type="entry name" value="FAD-dep_OxRdtase"/>
</dbReference>
<dbReference type="Gene3D" id="3.40.50.150">
    <property type="entry name" value="Vaccinia Virus protein VP39"/>
    <property type="match status" value="1"/>
</dbReference>
<dbReference type="GO" id="GO:0016645">
    <property type="term" value="F:oxidoreductase activity, acting on the CH-NH group of donors"/>
    <property type="evidence" value="ECO:0007669"/>
    <property type="project" value="InterPro"/>
</dbReference>
<dbReference type="InterPro" id="IPR047785">
    <property type="entry name" value="tRNA_MNMC2"/>
</dbReference>
<comment type="similarity">
    <text evidence="10">In the C-terminal section; belongs to the DAO family.</text>
</comment>
<keyword evidence="3 10" id="KW-0285">Flavoprotein</keyword>
<dbReference type="EMBL" id="CP043046">
    <property type="protein sequence ID" value="QEI08444.1"/>
    <property type="molecule type" value="Genomic_DNA"/>
</dbReference>
<dbReference type="Pfam" id="PF05430">
    <property type="entry name" value="Methyltransf_30"/>
    <property type="match status" value="1"/>
</dbReference>
<evidence type="ECO:0000313" key="13">
    <source>
        <dbReference type="EMBL" id="QEI08444.1"/>
    </source>
</evidence>
<keyword evidence="7 10" id="KW-0274">FAD</keyword>
<comment type="cofactor">
    <cofactor evidence="10">
        <name>FAD</name>
        <dbReference type="ChEBI" id="CHEBI:57692"/>
    </cofactor>
</comment>
<keyword evidence="1 10" id="KW-0963">Cytoplasm</keyword>
<dbReference type="Proteomes" id="UP000325161">
    <property type="component" value="Chromosome"/>
</dbReference>
<evidence type="ECO:0000259" key="12">
    <source>
        <dbReference type="Pfam" id="PF05430"/>
    </source>
</evidence>
<keyword evidence="4 10" id="KW-0808">Transferase</keyword>
<dbReference type="GO" id="GO:0032259">
    <property type="term" value="P:methylation"/>
    <property type="evidence" value="ECO:0007669"/>
    <property type="project" value="UniProtKB-KW"/>
</dbReference>
<proteinExistence type="inferred from homology"/>
<dbReference type="GO" id="GO:0005737">
    <property type="term" value="C:cytoplasm"/>
    <property type="evidence" value="ECO:0007669"/>
    <property type="project" value="UniProtKB-SubCell"/>
</dbReference>
<dbReference type="OrthoDB" id="9786494at2"/>
<accession>A0A5C0B3E8</accession>
<comment type="subcellular location">
    <subcellularLocation>
        <location evidence="10">Cytoplasm</location>
    </subcellularLocation>
</comment>
<dbReference type="KEGG" id="pacr:FXN63_23345"/>
<evidence type="ECO:0000256" key="8">
    <source>
        <dbReference type="ARBA" id="ARBA00023002"/>
    </source>
</evidence>
<feature type="domain" description="MnmC-like methyltransferase" evidence="12">
    <location>
        <begin position="114"/>
        <end position="231"/>
    </location>
</feature>
<keyword evidence="5 10" id="KW-0949">S-adenosyl-L-methionine</keyword>
<dbReference type="InterPro" id="IPR008471">
    <property type="entry name" value="MnmC-like_methylTransf"/>
</dbReference>
<evidence type="ECO:0000256" key="1">
    <source>
        <dbReference type="ARBA" id="ARBA00022490"/>
    </source>
</evidence>
<sequence length="620" mass="65401">MFQPLVLSVPAFDAAGSPFSPRYGEAYRAAQAGALSSRSLVAGAGLPARWRAREQFTVFDTSFGLGLNFLATWAAWRDDPARSGRLHMVAVEPHPFDRAGLAQMLAGCVPPAWRDLADQLLAHWPPMTPGMHRLDLDQGRVSLTLAVGPPRELVPQLSFRADAYYLDGFSPSVNPEPWADELLRAAARRAAPGAMLATWCQADAVRRTLVTAGFEIEHHPGSDDTQPMMLGRYAPRYVPRNAAPAPPDFAERRAIVIGAGIAGAGVAHALALRGWQVDVIDAGRDDTHAGHVAAALTPLIARDDSPRARLARAGTLRAHARWLAHAPAAAAVLACGTMQQMRSDSQVDEAYATVAALDFPPEWLQAVDGKTASEFAGRPLARGGFWFPRGMRVQPGLLCRGLLDMPGVTRTQASVDRLMRTPADVPGGEVWLALDAAGQTLARAEAVVVAASVDVPGLLARSGLATSSLDGMRAVSGQIARVPAAGIDPRCVVAGEGYLLPAIDGRCVVGSTYVYDADAPRITDSGRDTVLAKLAGLLPGLDLATIDGAALDDWAGWRAVLPTRLPVIGALPSAPGVWLATAYASRGLSWSALAGELIATQLAGEPVPLERSLLATIAPM</sequence>
<dbReference type="InterPro" id="IPR036188">
    <property type="entry name" value="FAD/NAD-bd_sf"/>
</dbReference>
<evidence type="ECO:0000256" key="4">
    <source>
        <dbReference type="ARBA" id="ARBA00022679"/>
    </source>
</evidence>
<keyword evidence="6 10" id="KW-0819">tRNA processing</keyword>
<gene>
    <name evidence="10 13" type="primary">mnmC</name>
    <name evidence="13" type="ORF">FXN63_23345</name>
</gene>
<keyword evidence="2 10" id="KW-0489">Methyltransferase</keyword>
<dbReference type="PANTHER" id="PTHR13847">
    <property type="entry name" value="SARCOSINE DEHYDROGENASE-RELATED"/>
    <property type="match status" value="1"/>
</dbReference>
<feature type="region of interest" description="FAD-dependent cmnm(5)s(2)U34 oxidoreductase" evidence="10">
    <location>
        <begin position="257"/>
        <end position="620"/>
    </location>
</feature>
<reference evidence="13 14" key="1">
    <citation type="submission" date="2019-08" db="EMBL/GenBank/DDBJ databases">
        <title>Amphibian skin-associated Pigmentiphaga: genome sequence and occurrence across geography and hosts.</title>
        <authorList>
            <person name="Bletz M.C."/>
            <person name="Bunk B."/>
            <person name="Sproeer C."/>
            <person name="Biwer P."/>
            <person name="Reiter S."/>
            <person name="Rabemananjara F.C.E."/>
            <person name="Schulz S."/>
            <person name="Overmann J."/>
            <person name="Vences M."/>
        </authorList>
    </citation>
    <scope>NUCLEOTIDE SEQUENCE [LARGE SCALE GENOMIC DNA]</scope>
    <source>
        <strain evidence="13 14">Mada1488</strain>
    </source>
</reference>
<feature type="domain" description="FAD dependent oxidoreductase" evidence="11">
    <location>
        <begin position="254"/>
        <end position="599"/>
    </location>
</feature>